<dbReference type="InterPro" id="IPR011990">
    <property type="entry name" value="TPR-like_helical_dom_sf"/>
</dbReference>
<dbReference type="GO" id="GO:0036158">
    <property type="term" value="P:outer dynein arm assembly"/>
    <property type="evidence" value="ECO:0007669"/>
    <property type="project" value="TreeGrafter"/>
</dbReference>
<feature type="compositionally biased region" description="Acidic residues" evidence="2">
    <location>
        <begin position="222"/>
        <end position="238"/>
    </location>
</feature>
<keyword evidence="1" id="KW-0175">Coiled coil</keyword>
<dbReference type="InterPro" id="IPR019734">
    <property type="entry name" value="TPR_rpt"/>
</dbReference>
<feature type="region of interest" description="Disordered" evidence="2">
    <location>
        <begin position="154"/>
        <end position="350"/>
    </location>
</feature>
<dbReference type="PANTHER" id="PTHR46492">
    <property type="entry name" value="DYNEIN ASSEMBLY FACTOR 4, AXONEMAL"/>
    <property type="match status" value="1"/>
</dbReference>
<dbReference type="PROSITE" id="PS51203">
    <property type="entry name" value="CS"/>
    <property type="match status" value="1"/>
</dbReference>
<feature type="region of interest" description="Disordered" evidence="2">
    <location>
        <begin position="475"/>
        <end position="500"/>
    </location>
</feature>
<accession>A0A0P4VXN8</accession>
<evidence type="ECO:0000256" key="2">
    <source>
        <dbReference type="SAM" id="MobiDB-lite"/>
    </source>
</evidence>
<dbReference type="InterPro" id="IPR007052">
    <property type="entry name" value="CS_dom"/>
</dbReference>
<feature type="compositionally biased region" description="Basic and acidic residues" evidence="2">
    <location>
        <begin position="185"/>
        <end position="210"/>
    </location>
</feature>
<proteinExistence type="predicted"/>
<protein>
    <recommendedName>
        <fullName evidence="3">CS domain-containing protein</fullName>
    </recommendedName>
</protein>
<dbReference type="GO" id="GO:0036159">
    <property type="term" value="P:inner dynein arm assembly"/>
    <property type="evidence" value="ECO:0007669"/>
    <property type="project" value="TreeGrafter"/>
</dbReference>
<dbReference type="Gene3D" id="1.25.40.10">
    <property type="entry name" value="Tetratricopeptide repeat domain"/>
    <property type="match status" value="1"/>
</dbReference>
<sequence length="500" mass="55905">MPICVSDYTWRQTLERVTLTLNLHHTSPKKVDVVTTSSYLKVSFLPYMCEVFLCHMIKVDQSSACILKGCLELTLMKAVPQMWKEVGLKLTKEEMDHKRQEAIKDMEEEEKRKASKRKEECIKRERFAVSQQIEVDDQMRAERSRMVEKEKAEFFKAGSPQEGNKHLSGTPPTQNMATKQPGNHNKSEAGKLSPEEHNTECLKEDHDRQTLRGRASSTCSEEGTEATQEADYDGDGEDSIYYSSTENLHRVDGSTQRDKVEAANRKQRKWSANRKAAAREKESKKESKKRSIPAVPPVRCGGTINMTHTPRVFPSPARESTHPEEQQWLEAQSAASQGQQDAGSSSSQLNEEHFKKKAVTLFSSGDFQGCANACTEGLRLNPSSPAFYSNRAAAHLALRNLHHTVKDCSKALELLTPPTQDNSNSRLLCHIRRGTALVHLSLLSEGLADYQAALQLSPENKALRKDAERIQNMLMASTDSNEDSGCEAGGERGRSISNSP</sequence>
<dbReference type="SMART" id="SM00028">
    <property type="entry name" value="TPR"/>
    <property type="match status" value="3"/>
</dbReference>
<dbReference type="SUPFAM" id="SSF48452">
    <property type="entry name" value="TPR-like"/>
    <property type="match status" value="1"/>
</dbReference>
<dbReference type="InterPro" id="IPR008978">
    <property type="entry name" value="HSP20-like_chaperone"/>
</dbReference>
<dbReference type="AlphaFoldDB" id="A0A0P4VXN8"/>
<evidence type="ECO:0000256" key="1">
    <source>
        <dbReference type="SAM" id="Coils"/>
    </source>
</evidence>
<dbReference type="EMBL" id="GDRN01089304">
    <property type="protein sequence ID" value="JAI60692.1"/>
    <property type="molecule type" value="Transcribed_RNA"/>
</dbReference>
<feature type="compositionally biased region" description="Low complexity" evidence="2">
    <location>
        <begin position="331"/>
        <end position="348"/>
    </location>
</feature>
<evidence type="ECO:0000259" key="3">
    <source>
        <dbReference type="PROSITE" id="PS51203"/>
    </source>
</evidence>
<feature type="domain" description="CS" evidence="3">
    <location>
        <begin position="3"/>
        <end position="87"/>
    </location>
</feature>
<dbReference type="InterPro" id="IPR052004">
    <property type="entry name" value="Dynein_assembly_factor_4"/>
</dbReference>
<dbReference type="Pfam" id="PF04969">
    <property type="entry name" value="CS"/>
    <property type="match status" value="1"/>
</dbReference>
<feature type="coiled-coil region" evidence="1">
    <location>
        <begin position="92"/>
        <end position="124"/>
    </location>
</feature>
<evidence type="ECO:0000313" key="4">
    <source>
        <dbReference type="EMBL" id="JAI60692.1"/>
    </source>
</evidence>
<dbReference type="GO" id="GO:0003341">
    <property type="term" value="P:cilium movement"/>
    <property type="evidence" value="ECO:0007669"/>
    <property type="project" value="TreeGrafter"/>
</dbReference>
<reference evidence="4" key="1">
    <citation type="submission" date="2015-09" db="EMBL/GenBank/DDBJ databases">
        <title>Scylla olivacea transcriptome.</title>
        <authorList>
            <person name="Ikhwanuddin M."/>
        </authorList>
    </citation>
    <scope>NUCLEOTIDE SEQUENCE</scope>
</reference>
<dbReference type="SUPFAM" id="SSF49764">
    <property type="entry name" value="HSP20-like chaperones"/>
    <property type="match status" value="1"/>
</dbReference>
<feature type="compositionally biased region" description="Basic and acidic residues" evidence="2">
    <location>
        <begin position="247"/>
        <end position="264"/>
    </location>
</feature>
<name>A0A0P4VXN8_SCYOL</name>
<feature type="compositionally biased region" description="Polar residues" evidence="2">
    <location>
        <begin position="170"/>
        <end position="184"/>
    </location>
</feature>
<dbReference type="Gene3D" id="2.60.40.790">
    <property type="match status" value="1"/>
</dbReference>
<organism evidence="4">
    <name type="scientific">Scylla olivacea</name>
    <name type="common">Orange mud crab</name>
    <name type="synonym">Cancer olivacea</name>
    <dbReference type="NCBI Taxonomy" id="85551"/>
    <lineage>
        <taxon>Eukaryota</taxon>
        <taxon>Metazoa</taxon>
        <taxon>Ecdysozoa</taxon>
        <taxon>Arthropoda</taxon>
        <taxon>Crustacea</taxon>
        <taxon>Multicrustacea</taxon>
        <taxon>Malacostraca</taxon>
        <taxon>Eumalacostraca</taxon>
        <taxon>Eucarida</taxon>
        <taxon>Decapoda</taxon>
        <taxon>Pleocyemata</taxon>
        <taxon>Brachyura</taxon>
        <taxon>Eubrachyura</taxon>
        <taxon>Portunoidea</taxon>
        <taxon>Portunidae</taxon>
        <taxon>Portuninae</taxon>
        <taxon>Scylla</taxon>
    </lineage>
</organism>
<dbReference type="PANTHER" id="PTHR46492:SF1">
    <property type="entry name" value="DYNEIN AXONEMAL ASSEMBLY FACTOR 4"/>
    <property type="match status" value="1"/>
</dbReference>